<dbReference type="RefSeq" id="WP_041017874.1">
    <property type="nucleotide sequence ID" value="NZ_CCEJ010000007.1"/>
</dbReference>
<gene>
    <name evidence="2" type="ORF">CSEC_1517</name>
</gene>
<feature type="compositionally biased region" description="Basic residues" evidence="1">
    <location>
        <begin position="114"/>
        <end position="125"/>
    </location>
</feature>
<dbReference type="STRING" id="1437425.CSEC_1517"/>
<dbReference type="Proteomes" id="UP000031552">
    <property type="component" value="Unassembled WGS sequence"/>
</dbReference>
<reference evidence="2" key="1">
    <citation type="submission" date="2013-12" db="EMBL/GenBank/DDBJ databases">
        <authorList>
            <person name="Linke B."/>
        </authorList>
    </citation>
    <scope>NUCLEOTIDE SEQUENCE [LARGE SCALE GENOMIC DNA]</scope>
    <source>
        <strain evidence="2">CRIB-18</strain>
    </source>
</reference>
<sequence length="425" mass="46881">MDFRTHFSDGVVKAWTPDTPISFSGDLSESSKSDWVAPSKLEYPEPSFSDPYERVEVTSRELEETSASIESFIRSSKPAQILRKSVKEVSIGQGDQPSSSIGEKEEIAAPVFNSRKRKGSFQVRKKTTDSNSSESNGEAELDIRLRAKELKQAKKARVSSRPKQDSPLRSSQDSPVRSRFDGEEEEEYAGPVKPAVRASGPPIGPSRPLSLVSAPPPQATQTGVTLRGEEISNILFSQKRISESLSDGTPIFTPYQPERDYSLEKLMNRKGVLSEKVKKEKEAVSLQEHLRTRGWDSKKPNLKTVKMVASDDPKDGLTSFDNRRLTLAKVIVDNYSHSLEIKADIHPAAKPATPQLWSQVQSSARNTPILPGIGIDTYGHALLGRITNNGQLPPVVGYSDMPIVSTSMGPRKIRVIHGQVSFTRS</sequence>
<name>A0A090CZI6_9BACT</name>
<accession>A0A090CZI6</accession>
<reference evidence="2" key="2">
    <citation type="submission" date="2014-09" db="EMBL/GenBank/DDBJ databases">
        <title>Criblamydia sequanensis harbors a mega-plasmid encoding arsenite resistance.</title>
        <authorList>
            <person name="Bertelli C."/>
            <person name="Goesmann A."/>
            <person name="Greub G."/>
        </authorList>
    </citation>
    <scope>NUCLEOTIDE SEQUENCE [LARGE SCALE GENOMIC DNA]</scope>
    <source>
        <strain evidence="2">CRIB-18</strain>
    </source>
</reference>
<evidence type="ECO:0000256" key="1">
    <source>
        <dbReference type="SAM" id="MobiDB-lite"/>
    </source>
</evidence>
<protein>
    <submittedName>
        <fullName evidence="2">Uncharacterized protein</fullName>
    </submittedName>
</protein>
<proteinExistence type="predicted"/>
<keyword evidence="3" id="KW-1185">Reference proteome</keyword>
<evidence type="ECO:0000313" key="2">
    <source>
        <dbReference type="EMBL" id="CDR34331.1"/>
    </source>
</evidence>
<organism evidence="2 3">
    <name type="scientific">Candidatus Criblamydia sequanensis CRIB-18</name>
    <dbReference type="NCBI Taxonomy" id="1437425"/>
    <lineage>
        <taxon>Bacteria</taxon>
        <taxon>Pseudomonadati</taxon>
        <taxon>Chlamydiota</taxon>
        <taxon>Chlamydiia</taxon>
        <taxon>Parachlamydiales</taxon>
        <taxon>Candidatus Criblamydiaceae</taxon>
        <taxon>Candidatus Criblamydia</taxon>
    </lineage>
</organism>
<dbReference type="EMBL" id="CCEJ010000007">
    <property type="protein sequence ID" value="CDR34331.1"/>
    <property type="molecule type" value="Genomic_DNA"/>
</dbReference>
<feature type="compositionally biased region" description="Basic and acidic residues" evidence="1">
    <location>
        <begin position="141"/>
        <end position="152"/>
    </location>
</feature>
<evidence type="ECO:0000313" key="3">
    <source>
        <dbReference type="Proteomes" id="UP000031552"/>
    </source>
</evidence>
<feature type="region of interest" description="Disordered" evidence="1">
    <location>
        <begin position="87"/>
        <end position="226"/>
    </location>
</feature>
<comment type="caution">
    <text evidence="2">The sequence shown here is derived from an EMBL/GenBank/DDBJ whole genome shotgun (WGS) entry which is preliminary data.</text>
</comment>
<dbReference type="AlphaFoldDB" id="A0A090CZI6"/>